<evidence type="ECO:0008006" key="3">
    <source>
        <dbReference type="Google" id="ProtNLM"/>
    </source>
</evidence>
<accession>A0A225M5J0</accession>
<organism evidence="1 2">
    <name type="scientific">Candidimonas nitroreducens</name>
    <dbReference type="NCBI Taxonomy" id="683354"/>
    <lineage>
        <taxon>Bacteria</taxon>
        <taxon>Pseudomonadati</taxon>
        <taxon>Pseudomonadota</taxon>
        <taxon>Betaproteobacteria</taxon>
        <taxon>Burkholderiales</taxon>
        <taxon>Alcaligenaceae</taxon>
        <taxon>Candidimonas</taxon>
    </lineage>
</organism>
<reference evidence="2" key="1">
    <citation type="submission" date="2017-06" db="EMBL/GenBank/DDBJ databases">
        <title>Herbaspirillum phytohormonus sp. nov., isolated from the root nodule of Robinia pseudoacacia in lead-zinc mine.</title>
        <authorList>
            <person name="Fan M."/>
            <person name="Lin Y."/>
        </authorList>
    </citation>
    <scope>NUCLEOTIDE SEQUENCE [LARGE SCALE GENOMIC DNA]</scope>
    <source>
        <strain evidence="2">SC-089</strain>
    </source>
</reference>
<protein>
    <recommendedName>
        <fullName evidence="3">DUF1641 domain-containing protein</fullName>
    </recommendedName>
</protein>
<name>A0A225M5J0_9BURK</name>
<dbReference type="EMBL" id="NJIH01000016">
    <property type="protein sequence ID" value="OWT54189.1"/>
    <property type="molecule type" value="Genomic_DNA"/>
</dbReference>
<sequence>MNTLLQTLHEQGLLRLANDLAASHSQWMPALGDIVSESAEIQGLRRAVPALVETAALLQALHQQGLLRLARDAVTTQAQWAPMLSEIAGDYLNDEELKKALHNLLLVLTTLWSRIEPEQLRSLALALGDGLQYLVGHPPGNGAAAAPGLVGLYRMSKDESLWRGLMPVIEALKVFTTKLAAEAGRPAAASGKEPQQS</sequence>
<comment type="caution">
    <text evidence="1">The sequence shown here is derived from an EMBL/GenBank/DDBJ whole genome shotgun (WGS) entry which is preliminary data.</text>
</comment>
<dbReference type="Proteomes" id="UP000214603">
    <property type="component" value="Unassembled WGS sequence"/>
</dbReference>
<keyword evidence="2" id="KW-1185">Reference proteome</keyword>
<evidence type="ECO:0000313" key="2">
    <source>
        <dbReference type="Proteomes" id="UP000214603"/>
    </source>
</evidence>
<dbReference type="AlphaFoldDB" id="A0A225M5J0"/>
<evidence type="ECO:0000313" key="1">
    <source>
        <dbReference type="EMBL" id="OWT54189.1"/>
    </source>
</evidence>
<proteinExistence type="predicted"/>
<gene>
    <name evidence="1" type="ORF">CEY11_22750</name>
</gene>